<keyword evidence="3" id="KW-1185">Reference proteome</keyword>
<reference evidence="2 3" key="1">
    <citation type="submission" date="2018-04" db="EMBL/GenBank/DDBJ databases">
        <title>The genome of golden apple snail Pomacea canaliculata provides insight into stress tolerance and invasive adaptation.</title>
        <authorList>
            <person name="Liu C."/>
            <person name="Liu B."/>
            <person name="Ren Y."/>
            <person name="Zhang Y."/>
            <person name="Wang H."/>
            <person name="Li S."/>
            <person name="Jiang F."/>
            <person name="Yin L."/>
            <person name="Zhang G."/>
            <person name="Qian W."/>
            <person name="Fan W."/>
        </authorList>
    </citation>
    <scope>NUCLEOTIDE SEQUENCE [LARGE SCALE GENOMIC DNA]</scope>
    <source>
        <strain evidence="2">SZHN2017</strain>
        <tissue evidence="2">Muscle</tissue>
    </source>
</reference>
<dbReference type="EMBL" id="PZQS01000002">
    <property type="protein sequence ID" value="PVD36789.1"/>
    <property type="molecule type" value="Genomic_DNA"/>
</dbReference>
<organism evidence="2 3">
    <name type="scientific">Pomacea canaliculata</name>
    <name type="common">Golden apple snail</name>
    <dbReference type="NCBI Taxonomy" id="400727"/>
    <lineage>
        <taxon>Eukaryota</taxon>
        <taxon>Metazoa</taxon>
        <taxon>Spiralia</taxon>
        <taxon>Lophotrochozoa</taxon>
        <taxon>Mollusca</taxon>
        <taxon>Gastropoda</taxon>
        <taxon>Caenogastropoda</taxon>
        <taxon>Architaenioglossa</taxon>
        <taxon>Ampullarioidea</taxon>
        <taxon>Ampullariidae</taxon>
        <taxon>Pomacea</taxon>
    </lineage>
</organism>
<proteinExistence type="predicted"/>
<evidence type="ECO:0000256" key="1">
    <source>
        <dbReference type="SAM" id="MobiDB-lite"/>
    </source>
</evidence>
<feature type="region of interest" description="Disordered" evidence="1">
    <location>
        <begin position="1"/>
        <end position="122"/>
    </location>
</feature>
<gene>
    <name evidence="2" type="ORF">C0Q70_03779</name>
</gene>
<name>A0A2T7PTP9_POMCA</name>
<feature type="compositionally biased region" description="Polar residues" evidence="1">
    <location>
        <begin position="1"/>
        <end position="10"/>
    </location>
</feature>
<feature type="compositionally biased region" description="Basic and acidic residues" evidence="1">
    <location>
        <begin position="27"/>
        <end position="36"/>
    </location>
</feature>
<protein>
    <submittedName>
        <fullName evidence="2">Uncharacterized protein</fullName>
    </submittedName>
</protein>
<sequence>MRNARRQINQWPLVLTAMTEASTDHPQPGRDPEFIARTDTQPSKVIKPIAGTRLHGPPHRHHHGRPDTPPLAHGLSSPHCRLCRRPLIRRNQRSNPARPASFKLQSKRISDAGGAPLNSKDF</sequence>
<accession>A0A2T7PTP9</accession>
<comment type="caution">
    <text evidence="2">The sequence shown here is derived from an EMBL/GenBank/DDBJ whole genome shotgun (WGS) entry which is preliminary data.</text>
</comment>
<feature type="compositionally biased region" description="Basic residues" evidence="1">
    <location>
        <begin position="81"/>
        <end position="92"/>
    </location>
</feature>
<evidence type="ECO:0000313" key="3">
    <source>
        <dbReference type="Proteomes" id="UP000245119"/>
    </source>
</evidence>
<dbReference type="Proteomes" id="UP000245119">
    <property type="component" value="Linkage Group LG2"/>
</dbReference>
<dbReference type="AlphaFoldDB" id="A0A2T7PTP9"/>
<evidence type="ECO:0000313" key="2">
    <source>
        <dbReference type="EMBL" id="PVD36789.1"/>
    </source>
</evidence>